<accession>A0A1Y2IBZ7</accession>
<comment type="similarity">
    <text evidence="1">Belongs to the intradiol ring-cleavage dioxygenase family.</text>
</comment>
<gene>
    <name evidence="5" type="ORF">PYCCODRAFT_1439764</name>
</gene>
<dbReference type="Proteomes" id="UP000193067">
    <property type="component" value="Unassembled WGS sequence"/>
</dbReference>
<dbReference type="SUPFAM" id="SSF49482">
    <property type="entry name" value="Aromatic compound dioxygenase"/>
    <property type="match status" value="1"/>
</dbReference>
<evidence type="ECO:0000259" key="4">
    <source>
        <dbReference type="Pfam" id="PF00775"/>
    </source>
</evidence>
<protein>
    <submittedName>
        <fullName evidence="5">Aromatic compound dioxygenase</fullName>
    </submittedName>
</protein>
<evidence type="ECO:0000256" key="3">
    <source>
        <dbReference type="ARBA" id="ARBA00023002"/>
    </source>
</evidence>
<dbReference type="PANTHER" id="PTHR33711">
    <property type="entry name" value="DIOXYGENASE, PUTATIVE (AFU_ORTHOLOGUE AFUA_2G02910)-RELATED"/>
    <property type="match status" value="1"/>
</dbReference>
<dbReference type="EMBL" id="KZ084144">
    <property type="protein sequence ID" value="OSC97952.1"/>
    <property type="molecule type" value="Genomic_DNA"/>
</dbReference>
<evidence type="ECO:0000313" key="6">
    <source>
        <dbReference type="Proteomes" id="UP000193067"/>
    </source>
</evidence>
<name>A0A1Y2IBZ7_TRAC3</name>
<dbReference type="Pfam" id="PF00775">
    <property type="entry name" value="Dioxygenase_C"/>
    <property type="match status" value="1"/>
</dbReference>
<evidence type="ECO:0000256" key="2">
    <source>
        <dbReference type="ARBA" id="ARBA00022964"/>
    </source>
</evidence>
<dbReference type="PANTHER" id="PTHR33711:SF10">
    <property type="entry name" value="INTRADIOL RING-CLEAVAGE DIOXYGENASES DOMAIN-CONTAINING PROTEIN"/>
    <property type="match status" value="1"/>
</dbReference>
<organism evidence="5 6">
    <name type="scientific">Trametes coccinea (strain BRFM310)</name>
    <name type="common">Pycnoporus coccineus</name>
    <dbReference type="NCBI Taxonomy" id="1353009"/>
    <lineage>
        <taxon>Eukaryota</taxon>
        <taxon>Fungi</taxon>
        <taxon>Dikarya</taxon>
        <taxon>Basidiomycota</taxon>
        <taxon>Agaricomycotina</taxon>
        <taxon>Agaricomycetes</taxon>
        <taxon>Polyporales</taxon>
        <taxon>Polyporaceae</taxon>
        <taxon>Trametes</taxon>
    </lineage>
</organism>
<sequence length="264" mass="29591">MTQVATVADWAPRLSVSLLTRLVSFTRSAFVMTVVENPLTWKLGIRGSNEMEDIEGPFYILGAPQRQIEDGKAVMASKDYLEKYGPFLFIFEVKDEKGEPVPNATLDWWQADTEGGYYFASWTLRGKVKTDANGRVEVLSVRPGDYGSKLLGERAGHVHLIVNGTQGKHRAMTTQAYVCPGNRSEHMMKDLANYTRKSRPGNMATCYSIPAANGGEKYWELPELPADDTETAYRVAWWNAKLKERGIDRQVLGVGRHQLKLSTV</sequence>
<reference evidence="5 6" key="1">
    <citation type="journal article" date="2015" name="Biotechnol. Biofuels">
        <title>Enhanced degradation of softwood versus hardwood by the white-rot fungus Pycnoporus coccineus.</title>
        <authorList>
            <person name="Couturier M."/>
            <person name="Navarro D."/>
            <person name="Chevret D."/>
            <person name="Henrissat B."/>
            <person name="Piumi F."/>
            <person name="Ruiz-Duenas F.J."/>
            <person name="Martinez A.T."/>
            <person name="Grigoriev I.V."/>
            <person name="Riley R."/>
            <person name="Lipzen A."/>
            <person name="Berrin J.G."/>
            <person name="Master E.R."/>
            <person name="Rosso M.N."/>
        </authorList>
    </citation>
    <scope>NUCLEOTIDE SEQUENCE [LARGE SCALE GENOMIC DNA]</scope>
    <source>
        <strain evidence="5 6">BRFM310</strain>
    </source>
</reference>
<dbReference type="GO" id="GO:0016702">
    <property type="term" value="F:oxidoreductase activity, acting on single donors with incorporation of molecular oxygen, incorporation of two atoms of oxygen"/>
    <property type="evidence" value="ECO:0007669"/>
    <property type="project" value="InterPro"/>
</dbReference>
<dbReference type="InterPro" id="IPR015889">
    <property type="entry name" value="Intradiol_dOase_core"/>
</dbReference>
<keyword evidence="6" id="KW-1185">Reference proteome</keyword>
<evidence type="ECO:0000256" key="1">
    <source>
        <dbReference type="ARBA" id="ARBA00007825"/>
    </source>
</evidence>
<dbReference type="InterPro" id="IPR000627">
    <property type="entry name" value="Intradiol_dOase_C"/>
</dbReference>
<evidence type="ECO:0000313" key="5">
    <source>
        <dbReference type="EMBL" id="OSC97952.1"/>
    </source>
</evidence>
<keyword evidence="3" id="KW-0560">Oxidoreductase</keyword>
<keyword evidence="2 5" id="KW-0223">Dioxygenase</keyword>
<dbReference type="AlphaFoldDB" id="A0A1Y2IBZ7"/>
<dbReference type="GO" id="GO:0008199">
    <property type="term" value="F:ferric iron binding"/>
    <property type="evidence" value="ECO:0007669"/>
    <property type="project" value="InterPro"/>
</dbReference>
<proteinExistence type="inferred from homology"/>
<dbReference type="InterPro" id="IPR050770">
    <property type="entry name" value="Intradiol_RC_Dioxygenase"/>
</dbReference>
<dbReference type="Gene3D" id="2.60.130.10">
    <property type="entry name" value="Aromatic compound dioxygenase"/>
    <property type="match status" value="1"/>
</dbReference>
<feature type="domain" description="Intradiol ring-cleavage dioxygenases" evidence="4">
    <location>
        <begin position="54"/>
        <end position="196"/>
    </location>
</feature>
<dbReference type="OrthoDB" id="121380at2759"/>